<keyword evidence="3 10" id="KW-0963">Cytoplasm</keyword>
<gene>
    <name evidence="10" type="primary">proS</name>
    <name evidence="13" type="ORF">AMK68_01585</name>
</gene>
<dbReference type="SUPFAM" id="SSF52954">
    <property type="entry name" value="Class II aaRS ABD-related"/>
    <property type="match status" value="1"/>
</dbReference>
<dbReference type="InterPro" id="IPR036754">
    <property type="entry name" value="YbaK/aa-tRNA-synt-asso_dom_sf"/>
</dbReference>
<evidence type="ECO:0000256" key="10">
    <source>
        <dbReference type="HAMAP-Rule" id="MF_01569"/>
    </source>
</evidence>
<dbReference type="Gene3D" id="3.90.960.10">
    <property type="entry name" value="YbaK/aminoacyl-tRNA synthetase-associated domain"/>
    <property type="match status" value="1"/>
</dbReference>
<dbReference type="PROSITE" id="PS50287">
    <property type="entry name" value="SRCR_2"/>
    <property type="match status" value="1"/>
</dbReference>
<proteinExistence type="inferred from homology"/>
<evidence type="ECO:0000256" key="9">
    <source>
        <dbReference type="ARBA" id="ARBA00047671"/>
    </source>
</evidence>
<dbReference type="GO" id="GO:0002161">
    <property type="term" value="F:aminoacyl-tRNA deacylase activity"/>
    <property type="evidence" value="ECO:0007669"/>
    <property type="project" value="InterPro"/>
</dbReference>
<evidence type="ECO:0000256" key="3">
    <source>
        <dbReference type="ARBA" id="ARBA00022490"/>
    </source>
</evidence>
<dbReference type="InterPro" id="IPR002314">
    <property type="entry name" value="aa-tRNA-synt_IIb"/>
</dbReference>
<dbReference type="InterPro" id="IPR044140">
    <property type="entry name" value="ProRS_anticodon_short"/>
</dbReference>
<comment type="subunit">
    <text evidence="2 10">Homodimer.</text>
</comment>
<keyword evidence="4 10" id="KW-0436">Ligase</keyword>
<dbReference type="InterPro" id="IPR045864">
    <property type="entry name" value="aa-tRNA-synth_II/BPL/LPL"/>
</dbReference>
<evidence type="ECO:0000256" key="5">
    <source>
        <dbReference type="ARBA" id="ARBA00022741"/>
    </source>
</evidence>
<protein>
    <recommendedName>
        <fullName evidence="10">Proline--tRNA ligase</fullName>
        <ecNumber evidence="10">6.1.1.15</ecNumber>
    </recommendedName>
    <alternativeName>
        <fullName evidence="10">Prolyl-tRNA synthetase</fullName>
        <shortName evidence="10">ProRS</shortName>
    </alternativeName>
</protein>
<dbReference type="NCBIfam" id="NF006625">
    <property type="entry name" value="PRK09194.1"/>
    <property type="match status" value="1"/>
</dbReference>
<dbReference type="PANTHER" id="PTHR42753:SF2">
    <property type="entry name" value="PROLINE--TRNA LIGASE"/>
    <property type="match status" value="1"/>
</dbReference>
<evidence type="ECO:0000256" key="8">
    <source>
        <dbReference type="ARBA" id="ARBA00023146"/>
    </source>
</evidence>
<dbReference type="Gene3D" id="3.30.930.10">
    <property type="entry name" value="Bira Bifunctional Protein, Domain 2"/>
    <property type="match status" value="2"/>
</dbReference>
<organism evidence="13 14">
    <name type="scientific">candidate division KD3-62 bacterium DG_56</name>
    <dbReference type="NCBI Taxonomy" id="1704032"/>
    <lineage>
        <taxon>Bacteria</taxon>
        <taxon>candidate division KD3-62</taxon>
    </lineage>
</organism>
<keyword evidence="8 10" id="KW-0030">Aminoacyl-tRNA synthetase</keyword>
<dbReference type="InterPro" id="IPR023717">
    <property type="entry name" value="Pro-tRNA-Synthase_IIa_type1"/>
</dbReference>
<keyword evidence="6 10" id="KW-0067">ATP-binding</keyword>
<dbReference type="HAMAP" id="MF_01569">
    <property type="entry name" value="Pro_tRNA_synth_type1"/>
    <property type="match status" value="1"/>
</dbReference>
<dbReference type="Pfam" id="PF00587">
    <property type="entry name" value="tRNA-synt_2b"/>
    <property type="match status" value="1"/>
</dbReference>
<dbReference type="GO" id="GO:0016020">
    <property type="term" value="C:membrane"/>
    <property type="evidence" value="ECO:0007669"/>
    <property type="project" value="InterPro"/>
</dbReference>
<evidence type="ECO:0000256" key="1">
    <source>
        <dbReference type="ARBA" id="ARBA00004496"/>
    </source>
</evidence>
<reference evidence="13 14" key="1">
    <citation type="journal article" date="2015" name="Microbiome">
        <title>Genomic resolution of linkages in carbon, nitrogen, and sulfur cycling among widespread estuary sediment bacteria.</title>
        <authorList>
            <person name="Baker B.J."/>
            <person name="Lazar C.S."/>
            <person name="Teske A.P."/>
            <person name="Dick G.J."/>
        </authorList>
    </citation>
    <scope>NUCLEOTIDE SEQUENCE [LARGE SCALE GENOMIC DNA]</scope>
    <source>
        <strain evidence="13">DG_56</strain>
    </source>
</reference>
<dbReference type="InterPro" id="IPR002316">
    <property type="entry name" value="Pro-tRNA-ligase_IIa"/>
</dbReference>
<evidence type="ECO:0000259" key="12">
    <source>
        <dbReference type="PROSITE" id="PS50862"/>
    </source>
</evidence>
<dbReference type="Gene3D" id="3.40.50.800">
    <property type="entry name" value="Anticodon-binding domain"/>
    <property type="match status" value="1"/>
</dbReference>
<dbReference type="InterPro" id="IPR050062">
    <property type="entry name" value="Pro-tRNA_synthetase"/>
</dbReference>
<evidence type="ECO:0000256" key="7">
    <source>
        <dbReference type="ARBA" id="ARBA00022917"/>
    </source>
</evidence>
<comment type="catalytic activity">
    <reaction evidence="9 10">
        <text>tRNA(Pro) + L-proline + ATP = L-prolyl-tRNA(Pro) + AMP + diphosphate</text>
        <dbReference type="Rhea" id="RHEA:14305"/>
        <dbReference type="Rhea" id="RHEA-COMP:9700"/>
        <dbReference type="Rhea" id="RHEA-COMP:9702"/>
        <dbReference type="ChEBI" id="CHEBI:30616"/>
        <dbReference type="ChEBI" id="CHEBI:33019"/>
        <dbReference type="ChEBI" id="CHEBI:60039"/>
        <dbReference type="ChEBI" id="CHEBI:78442"/>
        <dbReference type="ChEBI" id="CHEBI:78532"/>
        <dbReference type="ChEBI" id="CHEBI:456215"/>
        <dbReference type="EC" id="6.1.1.15"/>
    </reaction>
</comment>
<comment type="caution">
    <text evidence="13">The sequence shown here is derived from an EMBL/GenBank/DDBJ whole genome shotgun (WGS) entry which is preliminary data.</text>
</comment>
<name>A0A0S7XR17_9BACT</name>
<dbReference type="InterPro" id="IPR036621">
    <property type="entry name" value="Anticodon-bd_dom_sf"/>
</dbReference>
<dbReference type="CDD" id="cd00861">
    <property type="entry name" value="ProRS_anticodon_short"/>
    <property type="match status" value="1"/>
</dbReference>
<evidence type="ECO:0000313" key="14">
    <source>
        <dbReference type="Proteomes" id="UP000052020"/>
    </source>
</evidence>
<dbReference type="PANTHER" id="PTHR42753">
    <property type="entry name" value="MITOCHONDRIAL RIBOSOME PROTEIN L39/PROLYL-TRNA LIGASE FAMILY MEMBER"/>
    <property type="match status" value="1"/>
</dbReference>
<dbReference type="GO" id="GO:0005829">
    <property type="term" value="C:cytosol"/>
    <property type="evidence" value="ECO:0007669"/>
    <property type="project" value="TreeGrafter"/>
</dbReference>
<dbReference type="EMBL" id="LIZY01000024">
    <property type="protein sequence ID" value="KPJ64489.1"/>
    <property type="molecule type" value="Genomic_DNA"/>
</dbReference>
<dbReference type="EC" id="6.1.1.15" evidence="10"/>
<dbReference type="AlphaFoldDB" id="A0A0S7XR17"/>
<dbReference type="InterPro" id="IPR004500">
    <property type="entry name" value="Pro-tRNA-synth_IIa_bac-type"/>
</dbReference>
<dbReference type="GO" id="GO:0005524">
    <property type="term" value="F:ATP binding"/>
    <property type="evidence" value="ECO:0007669"/>
    <property type="project" value="UniProtKB-UniRule"/>
</dbReference>
<dbReference type="InterPro" id="IPR006195">
    <property type="entry name" value="aa-tRNA-synth_II"/>
</dbReference>
<dbReference type="CDD" id="cd00779">
    <property type="entry name" value="ProRS_core_prok"/>
    <property type="match status" value="1"/>
</dbReference>
<dbReference type="Pfam" id="PF04073">
    <property type="entry name" value="tRNA_edit"/>
    <property type="match status" value="1"/>
</dbReference>
<accession>A0A0S7XR17</accession>
<dbReference type="GO" id="GO:0004827">
    <property type="term" value="F:proline-tRNA ligase activity"/>
    <property type="evidence" value="ECO:0007669"/>
    <property type="project" value="UniProtKB-UniRule"/>
</dbReference>
<evidence type="ECO:0000256" key="4">
    <source>
        <dbReference type="ARBA" id="ARBA00022598"/>
    </source>
</evidence>
<comment type="domain">
    <text evidence="10">Consists of three domains: the N-terminal catalytic domain, the editing domain and the C-terminal anticodon-binding domain.</text>
</comment>
<keyword evidence="5 10" id="KW-0547">Nucleotide-binding</keyword>
<comment type="subcellular location">
    <subcellularLocation>
        <location evidence="1 10">Cytoplasm</location>
    </subcellularLocation>
</comment>
<keyword evidence="7 10" id="KW-0648">Protein biosynthesis</keyword>
<dbReference type="SUPFAM" id="SSF55826">
    <property type="entry name" value="YbaK/ProRS associated domain"/>
    <property type="match status" value="1"/>
</dbReference>
<dbReference type="InterPro" id="IPR033730">
    <property type="entry name" value="ProRS_core_prok"/>
</dbReference>
<dbReference type="InterPro" id="IPR007214">
    <property type="entry name" value="YbaK/aa-tRNA-synth-assoc-dom"/>
</dbReference>
<dbReference type="InterPro" id="IPR001190">
    <property type="entry name" value="SRCR"/>
</dbReference>
<dbReference type="PRINTS" id="PR01046">
    <property type="entry name" value="TRNASYNTHPRO"/>
</dbReference>
<dbReference type="CDD" id="cd04334">
    <property type="entry name" value="ProRS-INS"/>
    <property type="match status" value="1"/>
</dbReference>
<evidence type="ECO:0000256" key="2">
    <source>
        <dbReference type="ARBA" id="ARBA00011738"/>
    </source>
</evidence>
<dbReference type="NCBIfam" id="TIGR00409">
    <property type="entry name" value="proS_fam_II"/>
    <property type="match status" value="1"/>
</dbReference>
<feature type="domain" description="Aminoacyl-transfer RNA synthetases class-II family profile" evidence="12">
    <location>
        <begin position="33"/>
        <end position="466"/>
    </location>
</feature>
<comment type="function">
    <text evidence="10">Catalyzes the attachment of proline to tRNA(Pro) in a two-step reaction: proline is first activated by ATP to form Pro-AMP and then transferred to the acceptor end of tRNA(Pro). As ProRS can inadvertently accommodate and process non-cognate amino acids such as alanine and cysteine, to avoid such errors it has two additional distinct editing activities against alanine. One activity is designated as 'pretransfer' editing and involves the tRNA(Pro)-independent hydrolysis of activated Ala-AMP. The other activity is designated 'posttransfer' editing and involves deacylation of mischarged Ala-tRNA(Pro). The misacylated Cys-tRNA(Pro) is not edited by ProRS.</text>
</comment>
<evidence type="ECO:0000256" key="6">
    <source>
        <dbReference type="ARBA" id="ARBA00022840"/>
    </source>
</evidence>
<evidence type="ECO:0000259" key="11">
    <source>
        <dbReference type="PROSITE" id="PS50287"/>
    </source>
</evidence>
<evidence type="ECO:0000313" key="13">
    <source>
        <dbReference type="EMBL" id="KPJ64489.1"/>
    </source>
</evidence>
<dbReference type="GO" id="GO:0006433">
    <property type="term" value="P:prolyl-tRNA aminoacylation"/>
    <property type="evidence" value="ECO:0007669"/>
    <property type="project" value="UniProtKB-UniRule"/>
</dbReference>
<dbReference type="InterPro" id="IPR004154">
    <property type="entry name" value="Anticodon-bd"/>
</dbReference>
<dbReference type="Pfam" id="PF03129">
    <property type="entry name" value="HGTP_anticodon"/>
    <property type="match status" value="1"/>
</dbReference>
<sequence length="582" mass="63762">MRASQLFFPTLREVPGEAELISHQLLLRAGFIRRLAAGVYSYLPLARRVLHRIEDVVREEMNRSGAQELTLPTLQPEELWMRTMRTETWGPELIRLKDRTDRTFCLGATHEEVITDLVAGEVKSYRELPINLYQIATKSRDEPRPRGGVIRAREFVMKDAYSFDVDEAGLERSYETMRQAYCRIFDRFGLPYVVAQAEAAAMGGSGAEDFMLPTESGEGVFFACSGCDYSAEQETATFAPLDSADAGEALLPIENVATPGRKTVEQVTSFLGVGAERLIKTLIYVADERPVAALVRGDRDLNETALRKTLGARSLEMAGPDTIEKVTGAPVGFAGPVGIADIPVIADNELRGGANYVTGANENDAHLRNVNIGRDFGVGQWGNLRFVVAGDRCSHCGGVMEATRGIELAGIFKLGTYYSDALGARFVDEEGHERAIWMGSYGIGVTRVMAAAIEYSHDRDGIVWPPAIAPFDVHVMIVNSADATQRGLAEQAYDALVERGAQVLLDDRNLPAGVKFKDMDLIGIPVQIIAGKTAAEGKVEFRLRKSRATAVVDHQQAVDWAVACLDAWRVGEEPDLPLEPRG</sequence>
<dbReference type="SUPFAM" id="SSF55681">
    <property type="entry name" value="Class II aaRS and biotin synthetases"/>
    <property type="match status" value="1"/>
</dbReference>
<dbReference type="PATRIC" id="fig|1704032.3.peg.45"/>
<dbReference type="Proteomes" id="UP000052020">
    <property type="component" value="Unassembled WGS sequence"/>
</dbReference>
<comment type="similarity">
    <text evidence="10">Belongs to the class-II aminoacyl-tRNA synthetase family. ProS type 1 subfamily.</text>
</comment>
<feature type="domain" description="SRCR" evidence="11">
    <location>
        <begin position="526"/>
        <end position="582"/>
    </location>
</feature>
<dbReference type="PROSITE" id="PS50862">
    <property type="entry name" value="AA_TRNA_LIGASE_II"/>
    <property type="match status" value="1"/>
</dbReference>